<dbReference type="Pfam" id="PF07324">
    <property type="entry name" value="DGCR6"/>
    <property type="match status" value="1"/>
</dbReference>
<name>H2Y2Z8_CIOIN</name>
<dbReference type="Ensembl" id="ENSCINT00000030673.1">
    <property type="protein sequence ID" value="ENSCINP00000036283.1"/>
    <property type="gene ID" value="ENSCING00000022529.1"/>
</dbReference>
<dbReference type="HOGENOM" id="CLU_2670349_0_0_1"/>
<evidence type="ECO:0000313" key="4">
    <source>
        <dbReference type="Proteomes" id="UP000008144"/>
    </source>
</evidence>
<organism evidence="3 4">
    <name type="scientific">Ciona intestinalis</name>
    <name type="common">Transparent sea squirt</name>
    <name type="synonym">Ascidia intestinalis</name>
    <dbReference type="NCBI Taxonomy" id="7719"/>
    <lineage>
        <taxon>Eukaryota</taxon>
        <taxon>Metazoa</taxon>
        <taxon>Chordata</taxon>
        <taxon>Tunicata</taxon>
        <taxon>Ascidiacea</taxon>
        <taxon>Phlebobranchia</taxon>
        <taxon>Cionidae</taxon>
        <taxon>Ciona</taxon>
    </lineage>
</organism>
<proteinExistence type="inferred from homology"/>
<dbReference type="PANTHER" id="PTHR13054">
    <property type="entry name" value="DIGEORGE SYNDROME CRITICAL REGION 6 DGCR6 FAMILY MEMBER"/>
    <property type="match status" value="1"/>
</dbReference>
<dbReference type="InParanoid" id="H2Y2Z8"/>
<evidence type="ECO:0000256" key="1">
    <source>
        <dbReference type="ARBA" id="ARBA00005939"/>
    </source>
</evidence>
<dbReference type="GeneTree" id="ENSGT00390000017663"/>
<dbReference type="AlphaFoldDB" id="H2Y2Z8"/>
<evidence type="ECO:0000256" key="2">
    <source>
        <dbReference type="SAM" id="Coils"/>
    </source>
</evidence>
<dbReference type="InterPro" id="IPR010849">
    <property type="entry name" value="Gonadal"/>
</dbReference>
<feature type="coiled-coil region" evidence="2">
    <location>
        <begin position="2"/>
        <end position="33"/>
    </location>
</feature>
<evidence type="ECO:0000313" key="3">
    <source>
        <dbReference type="Ensembl" id="ENSCINP00000036283.1"/>
    </source>
</evidence>
<reference evidence="3" key="2">
    <citation type="journal article" date="2008" name="Genome Biol.">
        <title>Improved genome assembly and evidence-based global gene model set for the chordate Ciona intestinalis: new insight into intron and operon populations.</title>
        <authorList>
            <person name="Satou Y."/>
            <person name="Mineta K."/>
            <person name="Ogasawara M."/>
            <person name="Sasakura Y."/>
            <person name="Shoguchi E."/>
            <person name="Ueno K."/>
            <person name="Yamada L."/>
            <person name="Matsumoto J."/>
            <person name="Wasserscheid J."/>
            <person name="Dewar K."/>
            <person name="Wiley G.B."/>
            <person name="Macmil S.L."/>
            <person name="Roe B.A."/>
            <person name="Zeller R.W."/>
            <person name="Hastings K.E."/>
            <person name="Lemaire P."/>
            <person name="Lindquist E."/>
            <person name="Endo T."/>
            <person name="Hotta K."/>
            <person name="Inaba K."/>
        </authorList>
    </citation>
    <scope>NUCLEOTIDE SEQUENCE [LARGE SCALE GENOMIC DNA]</scope>
    <source>
        <strain evidence="3">wild type</strain>
    </source>
</reference>
<dbReference type="Proteomes" id="UP000008144">
    <property type="component" value="Chromosome 12"/>
</dbReference>
<dbReference type="OMA" id="QQSCKPH"/>
<reference evidence="3" key="4">
    <citation type="submission" date="2025-09" db="UniProtKB">
        <authorList>
            <consortium name="Ensembl"/>
        </authorList>
    </citation>
    <scope>IDENTIFICATION</scope>
</reference>
<accession>H2Y2Z8</accession>
<comment type="similarity">
    <text evidence="1">Belongs to the gonadal family.</text>
</comment>
<sequence>MQHKHEKQKRELNERLKKELHDLDKRLLVELDQKVMMQQTTLQAAGVPGFFVTMDSKDLKLQMVILKLIHDVASL</sequence>
<dbReference type="STRING" id="7719.ENSCINP00000036283"/>
<reference evidence="4" key="1">
    <citation type="journal article" date="2002" name="Science">
        <title>The draft genome of Ciona intestinalis: insights into chordate and vertebrate origins.</title>
        <authorList>
            <person name="Dehal P."/>
            <person name="Satou Y."/>
            <person name="Campbell R.K."/>
            <person name="Chapman J."/>
            <person name="Degnan B."/>
            <person name="De Tomaso A."/>
            <person name="Davidson B."/>
            <person name="Di Gregorio A."/>
            <person name="Gelpke M."/>
            <person name="Goodstein D.M."/>
            <person name="Harafuji N."/>
            <person name="Hastings K.E."/>
            <person name="Ho I."/>
            <person name="Hotta K."/>
            <person name="Huang W."/>
            <person name="Kawashima T."/>
            <person name="Lemaire P."/>
            <person name="Martinez D."/>
            <person name="Meinertzhagen I.A."/>
            <person name="Necula S."/>
            <person name="Nonaka M."/>
            <person name="Putnam N."/>
            <person name="Rash S."/>
            <person name="Saiga H."/>
            <person name="Satake M."/>
            <person name="Terry A."/>
            <person name="Yamada L."/>
            <person name="Wang H.G."/>
            <person name="Awazu S."/>
            <person name="Azumi K."/>
            <person name="Boore J."/>
            <person name="Branno M."/>
            <person name="Chin-Bow S."/>
            <person name="DeSantis R."/>
            <person name="Doyle S."/>
            <person name="Francino P."/>
            <person name="Keys D.N."/>
            <person name="Haga S."/>
            <person name="Hayashi H."/>
            <person name="Hino K."/>
            <person name="Imai K.S."/>
            <person name="Inaba K."/>
            <person name="Kano S."/>
            <person name="Kobayashi K."/>
            <person name="Kobayashi M."/>
            <person name="Lee B.I."/>
            <person name="Makabe K.W."/>
            <person name="Manohar C."/>
            <person name="Matassi G."/>
            <person name="Medina M."/>
            <person name="Mochizuki Y."/>
            <person name="Mount S."/>
            <person name="Morishita T."/>
            <person name="Miura S."/>
            <person name="Nakayama A."/>
            <person name="Nishizaka S."/>
            <person name="Nomoto H."/>
            <person name="Ohta F."/>
            <person name="Oishi K."/>
            <person name="Rigoutsos I."/>
            <person name="Sano M."/>
            <person name="Sasaki A."/>
            <person name="Sasakura Y."/>
            <person name="Shoguchi E."/>
            <person name="Shin-i T."/>
            <person name="Spagnuolo A."/>
            <person name="Stainier D."/>
            <person name="Suzuki M.M."/>
            <person name="Tassy O."/>
            <person name="Takatori N."/>
            <person name="Tokuoka M."/>
            <person name="Yagi K."/>
            <person name="Yoshizaki F."/>
            <person name="Wada S."/>
            <person name="Zhang C."/>
            <person name="Hyatt P.D."/>
            <person name="Larimer F."/>
            <person name="Detter C."/>
            <person name="Doggett N."/>
            <person name="Glavina T."/>
            <person name="Hawkins T."/>
            <person name="Richardson P."/>
            <person name="Lucas S."/>
            <person name="Kohara Y."/>
            <person name="Levine M."/>
            <person name="Satoh N."/>
            <person name="Rokhsar D.S."/>
        </authorList>
    </citation>
    <scope>NUCLEOTIDE SEQUENCE [LARGE SCALE GENOMIC DNA]</scope>
</reference>
<dbReference type="EMBL" id="EAAA01000907">
    <property type="status" value="NOT_ANNOTATED_CDS"/>
    <property type="molecule type" value="Genomic_DNA"/>
</dbReference>
<keyword evidence="2" id="KW-0175">Coiled coil</keyword>
<keyword evidence="4" id="KW-1185">Reference proteome</keyword>
<dbReference type="PANTHER" id="PTHR13054:SF2">
    <property type="entry name" value="PROTEIN DGCR6"/>
    <property type="match status" value="1"/>
</dbReference>
<reference evidence="3" key="3">
    <citation type="submission" date="2025-08" db="UniProtKB">
        <authorList>
            <consortium name="Ensembl"/>
        </authorList>
    </citation>
    <scope>IDENTIFICATION</scope>
</reference>
<protein>
    <submittedName>
        <fullName evidence="3">Uncharacterized protein</fullName>
    </submittedName>
</protein>